<comment type="caution">
    <text evidence="2">The sequence shown here is derived from an EMBL/GenBank/DDBJ whole genome shotgun (WGS) entry which is preliminary data.</text>
</comment>
<evidence type="ECO:0000313" key="2">
    <source>
        <dbReference type="EMBL" id="PIO46021.1"/>
    </source>
</evidence>
<sequence>MKMIALLAPILTGLSLPVPTNALDVNAPVDPARCQHALDGFDRAVNNYTAAKFALDRAIQLLGSARYASRVGKMKIDLASRQDDVDAALSPYIESIGPAYGAVVLLNASCSTDAVKQMGQMLPDARFEKKVDEYISKFLRGGADKFADDQMADIKKMFDDMKARQK</sequence>
<name>A0A2N9W2Q3_9HYPH</name>
<keyword evidence="3" id="KW-1185">Reference proteome</keyword>
<gene>
    <name evidence="2" type="ORF">B5P45_05705</name>
</gene>
<protein>
    <submittedName>
        <fullName evidence="2">Uncharacterized protein</fullName>
    </submittedName>
</protein>
<dbReference type="RefSeq" id="WP_099998333.1">
    <property type="nucleotide sequence ID" value="NZ_CP017940.1"/>
</dbReference>
<dbReference type="EMBL" id="MZMT01000014">
    <property type="protein sequence ID" value="PIO46021.1"/>
    <property type="molecule type" value="Genomic_DNA"/>
</dbReference>
<organism evidence="2 3">
    <name type="scientific">Phyllobacterium zundukense</name>
    <dbReference type="NCBI Taxonomy" id="1867719"/>
    <lineage>
        <taxon>Bacteria</taxon>
        <taxon>Pseudomonadati</taxon>
        <taxon>Pseudomonadota</taxon>
        <taxon>Alphaproteobacteria</taxon>
        <taxon>Hyphomicrobiales</taxon>
        <taxon>Phyllobacteriaceae</taxon>
        <taxon>Phyllobacterium</taxon>
    </lineage>
</organism>
<evidence type="ECO:0000256" key="1">
    <source>
        <dbReference type="SAM" id="SignalP"/>
    </source>
</evidence>
<keyword evidence="1" id="KW-0732">Signal</keyword>
<dbReference type="KEGG" id="pht:BLM14_04735"/>
<evidence type="ECO:0000313" key="3">
    <source>
        <dbReference type="Proteomes" id="UP000232163"/>
    </source>
</evidence>
<feature type="chain" id="PRO_5014725089" evidence="1">
    <location>
        <begin position="23"/>
        <end position="166"/>
    </location>
</feature>
<feature type="signal peptide" evidence="1">
    <location>
        <begin position="1"/>
        <end position="22"/>
    </location>
</feature>
<dbReference type="OrthoDB" id="8117083at2"/>
<dbReference type="AlphaFoldDB" id="A0A2N9W2Q3"/>
<proteinExistence type="predicted"/>
<accession>A0A2N9W2Q3</accession>
<reference evidence="2 3" key="1">
    <citation type="journal article" date="2017" name="Int J Environ Stud">
        <title>Does the Miocene-Pliocene relict legume Oxytropis triphylla form nitrogen-fixing nodules with a combination of bacterial strains?</title>
        <authorList>
            <person name="Safronova V."/>
            <person name="Belimov A."/>
            <person name="Sazanova A."/>
            <person name="Kuznetsova I."/>
            <person name="Popova J."/>
            <person name="Andronov E."/>
            <person name="Verkhozina A."/>
            <person name="Tikhonovich I."/>
        </authorList>
    </citation>
    <scope>NUCLEOTIDE SEQUENCE [LARGE SCALE GENOMIC DNA]</scope>
    <source>
        <strain evidence="2 3">Tri-38</strain>
    </source>
</reference>
<dbReference type="Proteomes" id="UP000232163">
    <property type="component" value="Unassembled WGS sequence"/>
</dbReference>